<comment type="caution">
    <text evidence="18">The sequence shown here is derived from an EMBL/GenBank/DDBJ whole genome shotgun (WGS) entry which is preliminary data.</text>
</comment>
<evidence type="ECO:0000256" key="14">
    <source>
        <dbReference type="SAM" id="MobiDB-lite"/>
    </source>
</evidence>
<keyword evidence="10 15" id="KW-0472">Membrane</keyword>
<feature type="compositionally biased region" description="Pro residues" evidence="14">
    <location>
        <begin position="587"/>
        <end position="598"/>
    </location>
</feature>
<dbReference type="GO" id="GO:0015297">
    <property type="term" value="F:antiporter activity"/>
    <property type="evidence" value="ECO:0007669"/>
    <property type="project" value="UniProtKB-KW"/>
</dbReference>
<evidence type="ECO:0000256" key="11">
    <source>
        <dbReference type="ARBA" id="ARBA00031360"/>
    </source>
</evidence>
<dbReference type="GO" id="GO:0005743">
    <property type="term" value="C:mitochondrial inner membrane"/>
    <property type="evidence" value="ECO:0007669"/>
    <property type="project" value="UniProtKB-SubCell"/>
</dbReference>
<feature type="compositionally biased region" description="Polar residues" evidence="14">
    <location>
        <begin position="101"/>
        <end position="116"/>
    </location>
</feature>
<evidence type="ECO:0000256" key="7">
    <source>
        <dbReference type="ARBA" id="ARBA00022837"/>
    </source>
</evidence>
<evidence type="ECO:0000256" key="1">
    <source>
        <dbReference type="ARBA" id="ARBA00004434"/>
    </source>
</evidence>
<keyword evidence="7" id="KW-0106">Calcium</keyword>
<evidence type="ECO:0000313" key="18">
    <source>
        <dbReference type="EMBL" id="KAJ8600754.1"/>
    </source>
</evidence>
<evidence type="ECO:0000256" key="10">
    <source>
        <dbReference type="ARBA" id="ARBA00023136"/>
    </source>
</evidence>
<dbReference type="Proteomes" id="UP001230188">
    <property type="component" value="Unassembled WGS sequence"/>
</dbReference>
<evidence type="ECO:0000256" key="13">
    <source>
        <dbReference type="SAM" id="Coils"/>
    </source>
</evidence>
<dbReference type="GO" id="GO:0005509">
    <property type="term" value="F:calcium ion binding"/>
    <property type="evidence" value="ECO:0007669"/>
    <property type="project" value="InterPro"/>
</dbReference>
<dbReference type="InterPro" id="IPR018247">
    <property type="entry name" value="EF_Hand_1_Ca_BS"/>
</dbReference>
<evidence type="ECO:0000256" key="8">
    <source>
        <dbReference type="ARBA" id="ARBA00022989"/>
    </source>
</evidence>
<keyword evidence="8 15" id="KW-1133">Transmembrane helix</keyword>
<gene>
    <name evidence="18" type="ORF">CTAYLR_003952</name>
</gene>
<dbReference type="AlphaFoldDB" id="A0AAD7UBN8"/>
<dbReference type="InterPro" id="IPR011992">
    <property type="entry name" value="EF-hand-dom_pair"/>
</dbReference>
<name>A0AAD7UBN8_9STRA</name>
<evidence type="ECO:0000256" key="5">
    <source>
        <dbReference type="ARBA" id="ARBA00022692"/>
    </source>
</evidence>
<dbReference type="PANTHER" id="PTHR14009">
    <property type="entry name" value="LEUCINE ZIPPER-EF-HAND CONTAINING TRANSMEMBRANE PROTEIN"/>
    <property type="match status" value="1"/>
</dbReference>
<dbReference type="PANTHER" id="PTHR14009:SF1">
    <property type="entry name" value="MITOCHONDRIAL PROTON_CALCIUM EXCHANGER PROTEIN"/>
    <property type="match status" value="1"/>
</dbReference>
<dbReference type="SUPFAM" id="SSF47473">
    <property type="entry name" value="EF-hand"/>
    <property type="match status" value="1"/>
</dbReference>
<evidence type="ECO:0000256" key="2">
    <source>
        <dbReference type="ARBA" id="ARBA00009584"/>
    </source>
</evidence>
<dbReference type="CDD" id="cd00051">
    <property type="entry name" value="EFh"/>
    <property type="match status" value="1"/>
</dbReference>
<keyword evidence="9 12" id="KW-0496">Mitochondrion</keyword>
<dbReference type="InterPro" id="IPR002048">
    <property type="entry name" value="EF_hand_dom"/>
</dbReference>
<feature type="coiled-coil region" evidence="13">
    <location>
        <begin position="477"/>
        <end position="512"/>
    </location>
</feature>
<evidence type="ECO:0000256" key="4">
    <source>
        <dbReference type="ARBA" id="ARBA00022449"/>
    </source>
</evidence>
<evidence type="ECO:0000256" key="12">
    <source>
        <dbReference type="PROSITE-ProRule" id="PRU01094"/>
    </source>
</evidence>
<dbReference type="PROSITE" id="PS50222">
    <property type="entry name" value="EF_HAND_2"/>
    <property type="match status" value="1"/>
</dbReference>
<evidence type="ECO:0000313" key="19">
    <source>
        <dbReference type="Proteomes" id="UP001230188"/>
    </source>
</evidence>
<dbReference type="Pfam" id="PF07766">
    <property type="entry name" value="LETM1_RBD"/>
    <property type="match status" value="1"/>
</dbReference>
<evidence type="ECO:0000256" key="15">
    <source>
        <dbReference type="SAM" id="Phobius"/>
    </source>
</evidence>
<keyword evidence="13" id="KW-0175">Coiled coil</keyword>
<dbReference type="EMBL" id="JAQMWT010000480">
    <property type="protein sequence ID" value="KAJ8600754.1"/>
    <property type="molecule type" value="Genomic_DNA"/>
</dbReference>
<dbReference type="InterPro" id="IPR044202">
    <property type="entry name" value="LETM1/MDM38-like"/>
</dbReference>
<sequence>MSFAGNRALQRARCTVRQRGGAASQLAQSLSLWMDENSYAAERHQHALECLEVTRRSEPRPLHVASSRFERCRTVRRLHVSRCMSTSPRPQHDPFGPESRPGSNGKASPSPTSATVQEQQQQQQQKLDVQARQAEAPRPALPVRASQFVRKQWRHFVETAKHYWLGTKLLWLDVQTAAGIARRLLTGRSLTRREQKQLLRTTADLFRVVPFAVFVIVPFLEFLLPVALWLFPNMLPSTFQDATKREEKQKATLRARIALTGFLGDALAELGNKRPKPEGEAGDEASAKELSQFIAKARSGDVGTEDVTKFARLFRDELTLDNLKRPQLVVLCKYMGIAPYGPDAVLRFQLRNAIRELRADDQRIVYEGLDSLTRQEMQEACAERGMRAVGLTKQEYRHQLGQWLELAANRQVPIALLIMSRAFTLNSQLSSVADEPDHDRALAESISTLDADIVNEAVVEAAHGADSETPEMRERRLNSIANQNRLIAEERAAAEEQQLRAQEEEREVVLRATAEEPAPDAAGKQLDIDVIDAGASPVERTFARVADANAMKLAGEIREPEVSWDRAVDTTEAQYQKDILAKATPVEAPPSAPPLAPPPRERERLDTLERKLEVAEFLETMSHLSALEREKGELEAVRAKLREGDEPVAAIIEATGNEQHPLKAVVKKDGKLDALKRKLTRMANSLEAEIEKVDSRLGDKLHIIDRDNDGVCDVDELKDAIGAITDIEAFTETIMREIDVNDDGIMTVEEIEAWHESLIDQRNNET</sequence>
<organism evidence="18 19">
    <name type="scientific">Chrysophaeum taylorii</name>
    <dbReference type="NCBI Taxonomy" id="2483200"/>
    <lineage>
        <taxon>Eukaryota</taxon>
        <taxon>Sar</taxon>
        <taxon>Stramenopiles</taxon>
        <taxon>Ochrophyta</taxon>
        <taxon>Pelagophyceae</taxon>
        <taxon>Pelagomonadales</taxon>
        <taxon>Pelagomonadaceae</taxon>
        <taxon>Chrysophaeum</taxon>
    </lineage>
</organism>
<evidence type="ECO:0000256" key="9">
    <source>
        <dbReference type="ARBA" id="ARBA00023128"/>
    </source>
</evidence>
<dbReference type="PROSITE" id="PS00018">
    <property type="entry name" value="EF_HAND_1"/>
    <property type="match status" value="1"/>
</dbReference>
<feature type="transmembrane region" description="Helical" evidence="15">
    <location>
        <begin position="205"/>
        <end position="231"/>
    </location>
</feature>
<protein>
    <recommendedName>
        <fullName evidence="3">Mitochondrial proton/calcium exchanger protein</fullName>
    </recommendedName>
    <alternativeName>
        <fullName evidence="11">Leucine zipper-EF-hand-containing transmembrane protein 1</fullName>
    </alternativeName>
</protein>
<evidence type="ECO:0000256" key="3">
    <source>
        <dbReference type="ARBA" id="ARBA00020557"/>
    </source>
</evidence>
<dbReference type="Gene3D" id="1.10.238.10">
    <property type="entry name" value="EF-hand"/>
    <property type="match status" value="1"/>
</dbReference>
<dbReference type="PROSITE" id="PS51758">
    <property type="entry name" value="LETM1_RBD"/>
    <property type="match status" value="1"/>
</dbReference>
<dbReference type="GO" id="GO:0043022">
    <property type="term" value="F:ribosome binding"/>
    <property type="evidence" value="ECO:0007669"/>
    <property type="project" value="InterPro"/>
</dbReference>
<accession>A0AAD7UBN8</accession>
<proteinExistence type="inferred from homology"/>
<keyword evidence="5 15" id="KW-0812">Transmembrane</keyword>
<feature type="region of interest" description="Disordered" evidence="14">
    <location>
        <begin position="582"/>
        <end position="601"/>
    </location>
</feature>
<comment type="similarity">
    <text evidence="2">Belongs to the LETM1 family.</text>
</comment>
<comment type="subcellular location">
    <subcellularLocation>
        <location evidence="1">Mitochondrion inner membrane</location>
        <topology evidence="1">Single-pass membrane protein</topology>
    </subcellularLocation>
</comment>
<keyword evidence="6" id="KW-0999">Mitochondrion inner membrane</keyword>
<feature type="domain" description="EF-hand" evidence="16">
    <location>
        <begin position="726"/>
        <end position="761"/>
    </location>
</feature>
<dbReference type="GO" id="GO:0030003">
    <property type="term" value="P:intracellular monoatomic cation homeostasis"/>
    <property type="evidence" value="ECO:0007669"/>
    <property type="project" value="TreeGrafter"/>
</dbReference>
<evidence type="ECO:0000259" key="16">
    <source>
        <dbReference type="PROSITE" id="PS50222"/>
    </source>
</evidence>
<evidence type="ECO:0000259" key="17">
    <source>
        <dbReference type="PROSITE" id="PS51758"/>
    </source>
</evidence>
<dbReference type="InterPro" id="IPR033122">
    <property type="entry name" value="LETM1-like_RBD"/>
</dbReference>
<keyword evidence="4" id="KW-0813">Transport</keyword>
<feature type="region of interest" description="Disordered" evidence="14">
    <location>
        <begin position="83"/>
        <end position="138"/>
    </location>
</feature>
<keyword evidence="19" id="KW-1185">Reference proteome</keyword>
<keyword evidence="4" id="KW-0050">Antiport</keyword>
<feature type="domain" description="Letm1 RBD" evidence="17">
    <location>
        <begin position="251"/>
        <end position="540"/>
    </location>
</feature>
<reference evidence="18" key="1">
    <citation type="submission" date="2023-01" db="EMBL/GenBank/DDBJ databases">
        <title>Metagenome sequencing of chrysophaentin producing Chrysophaeum taylorii.</title>
        <authorList>
            <person name="Davison J."/>
            <person name="Bewley C."/>
        </authorList>
    </citation>
    <scope>NUCLEOTIDE SEQUENCE</scope>
    <source>
        <strain evidence="18">NIES-1699</strain>
    </source>
</reference>
<evidence type="ECO:0000256" key="6">
    <source>
        <dbReference type="ARBA" id="ARBA00022792"/>
    </source>
</evidence>